<keyword evidence="1" id="KW-0472">Membrane</keyword>
<feature type="transmembrane region" description="Helical" evidence="1">
    <location>
        <begin position="64"/>
        <end position="82"/>
    </location>
</feature>
<protein>
    <recommendedName>
        <fullName evidence="2">Reverse transcriptase Ty1/copia-type domain-containing protein</fullName>
    </recommendedName>
</protein>
<name>A0A2I0J5X3_PUNGR</name>
<dbReference type="InterPro" id="IPR013103">
    <property type="entry name" value="RVT_2"/>
</dbReference>
<keyword evidence="1" id="KW-1133">Transmembrane helix</keyword>
<dbReference type="PROSITE" id="PS51257">
    <property type="entry name" value="PROKAR_LIPOPROTEIN"/>
    <property type="match status" value="1"/>
</dbReference>
<proteinExistence type="predicted"/>
<sequence length="324" mass="36272">MLPTKSLQFKSSYEIMFGHLPNYGHLGVFGCLCFSYLRPYNRHKLNLAPNHVSFLAIPHINRDIGASILSVVTSSYLLKLFFYKRSFPFRTGAPISVKLGRSSLSFASATSMFPSDISNTFPVPSETTHIFIPPDVLNSLPSTSTTLIDVATKVIDQSAVEDASATTDPDETDQAPLVPFTSQNTHIIVTRAKDGFLPPPAILQPFLSLLLYKNQSKQKADRTIDRYKARLVAKGFNQREGVDYEETFSPIIKLVTIRTILSIAISLPWPIRQLDVKNAFINGHLSEEVYMSQPSGFIDHSRPNHVCRLRRSLCGLKQAPRAWF</sequence>
<evidence type="ECO:0000313" key="4">
    <source>
        <dbReference type="Proteomes" id="UP000233551"/>
    </source>
</evidence>
<reference evidence="3 4" key="1">
    <citation type="submission" date="2017-11" db="EMBL/GenBank/DDBJ databases">
        <title>De-novo sequencing of pomegranate (Punica granatum L.) genome.</title>
        <authorList>
            <person name="Akparov Z."/>
            <person name="Amiraslanov A."/>
            <person name="Hajiyeva S."/>
            <person name="Abbasov M."/>
            <person name="Kaur K."/>
            <person name="Hamwieh A."/>
            <person name="Solovyev V."/>
            <person name="Salamov A."/>
            <person name="Braich B."/>
            <person name="Kosarev P."/>
            <person name="Mahmoud A."/>
            <person name="Hajiyev E."/>
            <person name="Babayeva S."/>
            <person name="Izzatullayeva V."/>
            <person name="Mammadov A."/>
            <person name="Mammadov A."/>
            <person name="Sharifova S."/>
            <person name="Ojaghi J."/>
            <person name="Eynullazada K."/>
            <person name="Bayramov B."/>
            <person name="Abdulazimova A."/>
            <person name="Shahmuradov I."/>
        </authorList>
    </citation>
    <scope>NUCLEOTIDE SEQUENCE [LARGE SCALE GENOMIC DNA]</scope>
    <source>
        <strain evidence="4">cv. AG2017</strain>
        <tissue evidence="3">Leaf</tissue>
    </source>
</reference>
<keyword evidence="4" id="KW-1185">Reference proteome</keyword>
<evidence type="ECO:0000256" key="1">
    <source>
        <dbReference type="SAM" id="Phobius"/>
    </source>
</evidence>
<organism evidence="3 4">
    <name type="scientific">Punica granatum</name>
    <name type="common">Pomegranate</name>
    <dbReference type="NCBI Taxonomy" id="22663"/>
    <lineage>
        <taxon>Eukaryota</taxon>
        <taxon>Viridiplantae</taxon>
        <taxon>Streptophyta</taxon>
        <taxon>Embryophyta</taxon>
        <taxon>Tracheophyta</taxon>
        <taxon>Spermatophyta</taxon>
        <taxon>Magnoliopsida</taxon>
        <taxon>eudicotyledons</taxon>
        <taxon>Gunneridae</taxon>
        <taxon>Pentapetalae</taxon>
        <taxon>rosids</taxon>
        <taxon>malvids</taxon>
        <taxon>Myrtales</taxon>
        <taxon>Lythraceae</taxon>
        <taxon>Punica</taxon>
    </lineage>
</organism>
<feature type="domain" description="Reverse transcriptase Ty1/copia-type" evidence="2">
    <location>
        <begin position="218"/>
        <end position="324"/>
    </location>
</feature>
<accession>A0A2I0J5X3</accession>
<dbReference type="InterPro" id="IPR043502">
    <property type="entry name" value="DNA/RNA_pol_sf"/>
</dbReference>
<dbReference type="SUPFAM" id="SSF56672">
    <property type="entry name" value="DNA/RNA polymerases"/>
    <property type="match status" value="1"/>
</dbReference>
<comment type="caution">
    <text evidence="3">The sequence shown here is derived from an EMBL/GenBank/DDBJ whole genome shotgun (WGS) entry which is preliminary data.</text>
</comment>
<dbReference type="EMBL" id="PGOL01002001">
    <property type="protein sequence ID" value="PKI51638.1"/>
    <property type="molecule type" value="Genomic_DNA"/>
</dbReference>
<evidence type="ECO:0000259" key="2">
    <source>
        <dbReference type="Pfam" id="PF07727"/>
    </source>
</evidence>
<dbReference type="STRING" id="22663.A0A2I0J5X3"/>
<evidence type="ECO:0000313" key="3">
    <source>
        <dbReference type="EMBL" id="PKI51638.1"/>
    </source>
</evidence>
<feature type="transmembrane region" description="Helical" evidence="1">
    <location>
        <begin position="20"/>
        <end position="37"/>
    </location>
</feature>
<gene>
    <name evidence="3" type="ORF">CRG98_027940</name>
</gene>
<keyword evidence="1" id="KW-0812">Transmembrane</keyword>
<dbReference type="Proteomes" id="UP000233551">
    <property type="component" value="Unassembled WGS sequence"/>
</dbReference>
<dbReference type="Pfam" id="PF07727">
    <property type="entry name" value="RVT_2"/>
    <property type="match status" value="1"/>
</dbReference>
<dbReference type="AlphaFoldDB" id="A0A2I0J5X3"/>